<feature type="transmembrane region" description="Helical" evidence="9">
    <location>
        <begin position="466"/>
        <end position="488"/>
    </location>
</feature>
<dbReference type="Gene3D" id="1.20.1640.10">
    <property type="entry name" value="Multidrug efflux transporter AcrB transmembrane domain"/>
    <property type="match status" value="2"/>
</dbReference>
<dbReference type="AlphaFoldDB" id="A0A1H3QQL3"/>
<comment type="caution">
    <text evidence="9">Lacks conserved residue(s) required for the propagation of feature annotation.</text>
</comment>
<dbReference type="PANTHER" id="PTHR32063:SF13">
    <property type="entry name" value="MULTIDRUG EFFLUX PUMP SUBUNIT ACRB-RELATED"/>
    <property type="match status" value="1"/>
</dbReference>
<dbReference type="NCBIfam" id="TIGR00915">
    <property type="entry name" value="2A0602"/>
    <property type="match status" value="1"/>
</dbReference>
<gene>
    <name evidence="11" type="ORF">SAMN05421547_11389</name>
</gene>
<dbReference type="Gene3D" id="3.30.70.1430">
    <property type="entry name" value="Multidrug efflux transporter AcrB pore domain"/>
    <property type="match status" value="2"/>
</dbReference>
<dbReference type="NCBIfam" id="NF000282">
    <property type="entry name" value="RND_permease_1"/>
    <property type="match status" value="1"/>
</dbReference>
<evidence type="ECO:0000256" key="1">
    <source>
        <dbReference type="ARBA" id="ARBA00004429"/>
    </source>
</evidence>
<dbReference type="GO" id="GO:0005886">
    <property type="term" value="C:plasma membrane"/>
    <property type="evidence" value="ECO:0007669"/>
    <property type="project" value="UniProtKB-SubCell"/>
</dbReference>
<reference evidence="11 12" key="1">
    <citation type="submission" date="2016-10" db="EMBL/GenBank/DDBJ databases">
        <authorList>
            <person name="de Groot N.N."/>
        </authorList>
    </citation>
    <scope>NUCLEOTIDE SEQUENCE [LARGE SCALE GENOMIC DNA]</scope>
    <source>
        <strain evidence="11 12">LMG 24775</strain>
    </source>
</reference>
<evidence type="ECO:0000256" key="8">
    <source>
        <dbReference type="ARBA" id="ARBA00023136"/>
    </source>
</evidence>
<keyword evidence="6 9" id="KW-0812">Transmembrane</keyword>
<feature type="transmembrane region" description="Helical" evidence="9">
    <location>
        <begin position="1006"/>
        <end position="1032"/>
    </location>
</feature>
<evidence type="ECO:0000256" key="9">
    <source>
        <dbReference type="RuleBase" id="RU364070"/>
    </source>
</evidence>
<feature type="transmembrane region" description="Helical" evidence="9">
    <location>
        <begin position="366"/>
        <end position="390"/>
    </location>
</feature>
<feature type="transmembrane region" description="Helical" evidence="9">
    <location>
        <begin position="12"/>
        <end position="32"/>
    </location>
</feature>
<dbReference type="PRINTS" id="PR00702">
    <property type="entry name" value="ACRIFLAVINRP"/>
</dbReference>
<evidence type="ECO:0000256" key="7">
    <source>
        <dbReference type="ARBA" id="ARBA00022989"/>
    </source>
</evidence>
<feature type="transmembrane region" description="Helical" evidence="9">
    <location>
        <begin position="879"/>
        <end position="896"/>
    </location>
</feature>
<feature type="transmembrane region" description="Helical" evidence="9">
    <location>
        <begin position="340"/>
        <end position="359"/>
    </location>
</feature>
<dbReference type="Gene3D" id="3.30.2090.10">
    <property type="entry name" value="Multidrug efflux transporter AcrB TolC docking domain, DN and DC subdomains"/>
    <property type="match status" value="2"/>
</dbReference>
<dbReference type="FunFam" id="3.30.2090.10:FF:000002">
    <property type="entry name" value="Efflux pump membrane transporter"/>
    <property type="match status" value="1"/>
</dbReference>
<accession>A0A1H3QQL3</accession>
<keyword evidence="3 9" id="KW-0813">Transport</keyword>
<keyword evidence="5 9" id="KW-0997">Cell inner membrane</keyword>
<feature type="transmembrane region" description="Helical" evidence="9">
    <location>
        <begin position="903"/>
        <end position="923"/>
    </location>
</feature>
<evidence type="ECO:0000313" key="11">
    <source>
        <dbReference type="EMBL" id="SDZ15814.1"/>
    </source>
</evidence>
<dbReference type="InterPro" id="IPR001036">
    <property type="entry name" value="Acrflvin-R"/>
</dbReference>
<dbReference type="InterPro" id="IPR004764">
    <property type="entry name" value="MdtF-like"/>
</dbReference>
<comment type="subcellular location">
    <subcellularLocation>
        <location evidence="1 9">Cell inner membrane</location>
        <topology evidence="1 9">Multi-pass membrane protein</topology>
    </subcellularLocation>
</comment>
<evidence type="ECO:0000256" key="3">
    <source>
        <dbReference type="ARBA" id="ARBA00022448"/>
    </source>
</evidence>
<dbReference type="FunFam" id="3.30.70.1430:FF:000001">
    <property type="entry name" value="Efflux pump membrane transporter"/>
    <property type="match status" value="1"/>
</dbReference>
<dbReference type="GO" id="GO:0009636">
    <property type="term" value="P:response to toxic substance"/>
    <property type="evidence" value="ECO:0007669"/>
    <property type="project" value="UniProtKB-ARBA"/>
</dbReference>
<dbReference type="GO" id="GO:0015562">
    <property type="term" value="F:efflux transmembrane transporter activity"/>
    <property type="evidence" value="ECO:0007669"/>
    <property type="project" value="InterPro"/>
</dbReference>
<dbReference type="EMBL" id="FNPE01000013">
    <property type="protein sequence ID" value="SDZ15814.1"/>
    <property type="molecule type" value="Genomic_DNA"/>
</dbReference>
<proteinExistence type="inferred from homology"/>
<dbReference type="FunFam" id="3.30.2090.10:FF:000001">
    <property type="entry name" value="Efflux pump membrane transporter"/>
    <property type="match status" value="1"/>
</dbReference>
<dbReference type="FunFam" id="1.20.1640.10:FF:000001">
    <property type="entry name" value="Efflux pump membrane transporter"/>
    <property type="match status" value="1"/>
</dbReference>
<dbReference type="Proteomes" id="UP000183417">
    <property type="component" value="Unassembled WGS sequence"/>
</dbReference>
<feature type="transmembrane region" description="Helical" evidence="9">
    <location>
        <begin position="551"/>
        <end position="569"/>
    </location>
</feature>
<dbReference type="SUPFAM" id="SSF82866">
    <property type="entry name" value="Multidrug efflux transporter AcrB transmembrane domain"/>
    <property type="match status" value="2"/>
</dbReference>
<protein>
    <recommendedName>
        <fullName evidence="9">Efflux pump membrane transporter</fullName>
    </recommendedName>
</protein>
<evidence type="ECO:0000256" key="5">
    <source>
        <dbReference type="ARBA" id="ARBA00022519"/>
    </source>
</evidence>
<dbReference type="GeneID" id="94692850"/>
<keyword evidence="8 9" id="KW-0472">Membrane</keyword>
<dbReference type="InterPro" id="IPR027463">
    <property type="entry name" value="AcrB_DN_DC_subdom"/>
</dbReference>
<dbReference type="GO" id="GO:0042910">
    <property type="term" value="F:xenobiotic transmembrane transporter activity"/>
    <property type="evidence" value="ECO:0007669"/>
    <property type="project" value="TreeGrafter"/>
</dbReference>
<comment type="similarity">
    <text evidence="2 9">Belongs to the resistance-nodulation-cell division (RND) (TC 2.A.6) family.</text>
</comment>
<dbReference type="RefSeq" id="WP_074922842.1">
    <property type="nucleotide sequence ID" value="NZ_CP141274.1"/>
</dbReference>
<dbReference type="Gene3D" id="3.30.70.1320">
    <property type="entry name" value="Multidrug efflux transporter AcrB pore domain like"/>
    <property type="match status" value="1"/>
</dbReference>
<evidence type="ECO:0000256" key="4">
    <source>
        <dbReference type="ARBA" id="ARBA00022475"/>
    </source>
</evidence>
<feature type="transmembrane region" description="Helical" evidence="9">
    <location>
        <begin position="438"/>
        <end position="460"/>
    </location>
</feature>
<evidence type="ECO:0000256" key="6">
    <source>
        <dbReference type="ARBA" id="ARBA00022692"/>
    </source>
</evidence>
<dbReference type="SUPFAM" id="SSF82714">
    <property type="entry name" value="Multidrug efflux transporter AcrB TolC docking domain, DN and DC subdomains"/>
    <property type="match status" value="2"/>
</dbReference>
<feature type="transmembrane region" description="Helical" evidence="9">
    <location>
        <begin position="929"/>
        <end position="954"/>
    </location>
</feature>
<dbReference type="SUPFAM" id="SSF82693">
    <property type="entry name" value="Multidrug efflux transporter AcrB pore domain, PN1, PN2, PC1 and PC2 subdomains"/>
    <property type="match status" value="3"/>
</dbReference>
<keyword evidence="4" id="KW-1003">Cell membrane</keyword>
<sequence length="1062" mass="114567">MAQFFINRPIFAWVIAIVIMLGGALSIFTLPLEQYPDIAPPRVTIGAQYTGASAETVENSVTQIIEQQLKGIDNMLYMSSTSDASGRARTTLTFAPGTNIDVAQVQVQNKLQSAVNRLPDAVKSRGVFVNKGGQDFLVTYSFFSKDPAMTAVDIGDYLTSNLVDVIGRLDGVGDVNVFGTNYAMRIWMDPAKMEKYALMPSDLVNALNSQNAQVSAGQLGALPAVADQQLNATITARTKLKTVEQFEDIVLKSSVDGSVVLMKDVARVELGADNLTIKAKLNGLPGAGMGIVLADGANAMNVADTIAAKLAELKPFFPNEIDYFVSSDSTPFVRASIKEVVSALGEAMILVVIVMFIFLQNFRATMIPAIAVPVVLLGTFGVLSLAGYSINTLTMFAMVLAIGLLVDDAIVVVENVERVMHETGMSPKQATRQSMREITPALVGIGVTLSAVFVPMAFFGGSTGVIYRQFSITIVAAMALSVFVALTLTPALCATLLKPPAAGGTGHDRPIRSGILGVNDRFFRWFNHHFDATAARYQGTVAYSLRRAKRMMLIFLAVCGVVWLLMARLPTSFLPDEDQGFVFVNINLPSGAADTRLQGVLDEVRDYFARQPDVLSFYQVSGLNGDQASARAFVRLKTWEERPLPGQSASEIAHRATRELASIRDARVLVMLPPAVRGLGSSSGFNFMIKDMNGLGHQALLQAKEKFLTEARKRPELTNLRMTNLEDASELRLDIDDRKAAALGLSYTDINSVLSSAMGGTYVNDFLNNERVKRVYIQGDAPHRMLPQDIAKWTVRNGKGEMVPFSAFSSSYWAYGSPQLMRYNGNPAYEMEGRAAPGVSSGTAMQIVEDILRTLPAGIGYEWTGASLQERQSGAQAPLLYAISILFVFLCLAALYESWTVPLSVMLAVPLGVVGALAATYTRGLTNDVYFQVGLLTTVGLASKNAILIVEFTVQLQEQGKSIFDAVVSAVRLRLRPILMTSLAFGFGVIPLAIGTGAGAGGRNAIGTAVLGGMLASTVLGIFLVPVFFLLIRSWFKSHSRTDEESPQQATDSPHTTKESAA</sequence>
<feature type="transmembrane region" description="Helical" evidence="9">
    <location>
        <begin position="975"/>
        <end position="994"/>
    </location>
</feature>
<feature type="region of interest" description="Disordered" evidence="10">
    <location>
        <begin position="1043"/>
        <end position="1062"/>
    </location>
</feature>
<keyword evidence="7 9" id="KW-1133">Transmembrane helix</keyword>
<name>A0A1H3QQL3_9BURK</name>
<dbReference type="Gene3D" id="3.30.70.1440">
    <property type="entry name" value="Multidrug efflux transporter AcrB pore domain"/>
    <property type="match status" value="1"/>
</dbReference>
<dbReference type="Pfam" id="PF00873">
    <property type="entry name" value="ACR_tran"/>
    <property type="match status" value="1"/>
</dbReference>
<dbReference type="PANTHER" id="PTHR32063">
    <property type="match status" value="1"/>
</dbReference>
<evidence type="ECO:0000313" key="12">
    <source>
        <dbReference type="Proteomes" id="UP000183417"/>
    </source>
</evidence>
<evidence type="ECO:0000256" key="2">
    <source>
        <dbReference type="ARBA" id="ARBA00010942"/>
    </source>
</evidence>
<organism evidence="11 12">
    <name type="scientific">Delftia lacustris</name>
    <dbReference type="NCBI Taxonomy" id="558537"/>
    <lineage>
        <taxon>Bacteria</taxon>
        <taxon>Pseudomonadati</taxon>
        <taxon>Pseudomonadota</taxon>
        <taxon>Betaproteobacteria</taxon>
        <taxon>Burkholderiales</taxon>
        <taxon>Comamonadaceae</taxon>
        <taxon>Delftia</taxon>
    </lineage>
</organism>
<evidence type="ECO:0000256" key="10">
    <source>
        <dbReference type="SAM" id="MobiDB-lite"/>
    </source>
</evidence>